<comment type="caution">
    <text evidence="3">The sequence shown here is derived from an EMBL/GenBank/DDBJ whole genome shotgun (WGS) entry which is preliminary data.</text>
</comment>
<dbReference type="Proteomes" id="UP000094893">
    <property type="component" value="Unassembled WGS sequence"/>
</dbReference>
<organism evidence="3 5">
    <name type="scientific">Acidithiobacillus thiooxidans</name>
    <name type="common">Thiobacillus thiooxidans</name>
    <dbReference type="NCBI Taxonomy" id="930"/>
    <lineage>
        <taxon>Bacteria</taxon>
        <taxon>Pseudomonadati</taxon>
        <taxon>Pseudomonadota</taxon>
        <taxon>Acidithiobacillia</taxon>
        <taxon>Acidithiobacillales</taxon>
        <taxon>Acidithiobacillaceae</taxon>
        <taxon>Acidithiobacillus</taxon>
    </lineage>
</organism>
<evidence type="ECO:0000313" key="4">
    <source>
        <dbReference type="Proteomes" id="UP000094893"/>
    </source>
</evidence>
<dbReference type="EMBL" id="LWSA01000228">
    <property type="protein sequence ID" value="OCX69674.1"/>
    <property type="molecule type" value="Genomic_DNA"/>
</dbReference>
<keyword evidence="5" id="KW-1185">Reference proteome</keyword>
<evidence type="ECO:0000313" key="2">
    <source>
        <dbReference type="EMBL" id="OCX69674.1"/>
    </source>
</evidence>
<dbReference type="Proteomes" id="UP000095008">
    <property type="component" value="Unassembled WGS sequence"/>
</dbReference>
<sequence>MSQQKTHVGMIMDAVRDGHRSLTAIQGVTCFDRKKIRDITSKQVKAGNLVVDETASGEKIFSLPGEPIPDSAAKGSQDPDDVPTDVNAETEVDDDAGRHAEFFLLGKDVLKEREGSTERAGSEVDDALMFSENRDVGSTEVIKGIEMDEAETDLGYMHARLEHLYRTAQSSLGAFWESVVELRTMADDALQAKEKWLFVRLSG</sequence>
<reference evidence="3 4" key="1">
    <citation type="journal article" date="2016" name="Int. J. Mol. Sci.">
        <title>Comparative genomics of the extreme acidophile Acidithiobacillus thiooxidans reveals intraspecific divergence and niche adaptation.</title>
        <authorList>
            <person name="Zhang X."/>
            <person name="Feng X."/>
            <person name="Tao J."/>
            <person name="Ma L."/>
            <person name="Xiao Y."/>
            <person name="Liang Y."/>
            <person name="Liu X."/>
            <person name="Yin H."/>
        </authorList>
    </citation>
    <scope>NUCLEOTIDE SEQUENCE [LARGE SCALE GENOMIC DNA]</scope>
    <source>
        <strain evidence="2 4">A02</strain>
        <strain evidence="3">DXS-W</strain>
    </source>
</reference>
<dbReference type="EMBL" id="LWRY01000033">
    <property type="protein sequence ID" value="OCX74708.1"/>
    <property type="molecule type" value="Genomic_DNA"/>
</dbReference>
<name>A0A1C2IV22_ACITH</name>
<dbReference type="AlphaFoldDB" id="A0A1C2IV22"/>
<accession>A0A1C2IV22</accession>
<feature type="region of interest" description="Disordered" evidence="1">
    <location>
        <begin position="62"/>
        <end position="88"/>
    </location>
</feature>
<dbReference type="STRING" id="930.GCA_002079865_01494"/>
<evidence type="ECO:0000256" key="1">
    <source>
        <dbReference type="SAM" id="MobiDB-lite"/>
    </source>
</evidence>
<evidence type="ECO:0000313" key="5">
    <source>
        <dbReference type="Proteomes" id="UP000095008"/>
    </source>
</evidence>
<proteinExistence type="predicted"/>
<protein>
    <submittedName>
        <fullName evidence="3">Uncharacterized protein</fullName>
    </submittedName>
</protein>
<feature type="compositionally biased region" description="Acidic residues" evidence="1">
    <location>
        <begin position="78"/>
        <end position="88"/>
    </location>
</feature>
<gene>
    <name evidence="3" type="ORF">A6M23_05275</name>
    <name evidence="2" type="ORF">A6P07_15975</name>
</gene>
<evidence type="ECO:0000313" key="3">
    <source>
        <dbReference type="EMBL" id="OCX74708.1"/>
    </source>
</evidence>